<dbReference type="EMBL" id="NFKM01000007">
    <property type="protein sequence ID" value="OUP61013.1"/>
    <property type="molecule type" value="Genomic_DNA"/>
</dbReference>
<dbReference type="SFLD" id="SFLDS00003">
    <property type="entry name" value="Haloacid_Dehalogenase"/>
    <property type="match status" value="1"/>
</dbReference>
<name>A0A1Y4LWM9_9FIRM</name>
<dbReference type="AlphaFoldDB" id="A0A1Y4LWM9"/>
<gene>
    <name evidence="1" type="ORF">B5F14_04525</name>
</gene>
<evidence type="ECO:0000313" key="1">
    <source>
        <dbReference type="EMBL" id="OUP61013.1"/>
    </source>
</evidence>
<reference evidence="2" key="1">
    <citation type="submission" date="2017-04" db="EMBL/GenBank/DDBJ databases">
        <title>Function of individual gut microbiota members based on whole genome sequencing of pure cultures obtained from chicken caecum.</title>
        <authorList>
            <person name="Medvecky M."/>
            <person name="Cejkova D."/>
            <person name="Polansky O."/>
            <person name="Karasova D."/>
            <person name="Kubasova T."/>
            <person name="Cizek A."/>
            <person name="Rychlik I."/>
        </authorList>
    </citation>
    <scope>NUCLEOTIDE SEQUENCE [LARGE SCALE GENOMIC DNA]</scope>
    <source>
        <strain evidence="2">An178</strain>
    </source>
</reference>
<dbReference type="Pfam" id="PF08282">
    <property type="entry name" value="Hydrolase_3"/>
    <property type="match status" value="1"/>
</dbReference>
<evidence type="ECO:0008006" key="3">
    <source>
        <dbReference type="Google" id="ProtNLM"/>
    </source>
</evidence>
<dbReference type="InterPro" id="IPR006379">
    <property type="entry name" value="HAD-SF_hydro_IIB"/>
</dbReference>
<dbReference type="PROSITE" id="PS01229">
    <property type="entry name" value="COF_2"/>
    <property type="match status" value="1"/>
</dbReference>
<evidence type="ECO:0000313" key="2">
    <source>
        <dbReference type="Proteomes" id="UP000195447"/>
    </source>
</evidence>
<dbReference type="Gene3D" id="3.40.50.1000">
    <property type="entry name" value="HAD superfamily/HAD-like"/>
    <property type="match status" value="1"/>
</dbReference>
<dbReference type="Gene3D" id="3.30.1240.10">
    <property type="match status" value="1"/>
</dbReference>
<dbReference type="SFLD" id="SFLDG01140">
    <property type="entry name" value="C2.B:_Phosphomannomutase_and_P"/>
    <property type="match status" value="1"/>
</dbReference>
<dbReference type="SUPFAM" id="SSF56784">
    <property type="entry name" value="HAD-like"/>
    <property type="match status" value="1"/>
</dbReference>
<protein>
    <recommendedName>
        <fullName evidence="3">Hydrolase</fullName>
    </recommendedName>
</protein>
<dbReference type="GO" id="GO:0016791">
    <property type="term" value="F:phosphatase activity"/>
    <property type="evidence" value="ECO:0007669"/>
    <property type="project" value="TreeGrafter"/>
</dbReference>
<dbReference type="InterPro" id="IPR000150">
    <property type="entry name" value="Cof"/>
</dbReference>
<dbReference type="GO" id="GO:0005829">
    <property type="term" value="C:cytosol"/>
    <property type="evidence" value="ECO:0007669"/>
    <property type="project" value="TreeGrafter"/>
</dbReference>
<comment type="caution">
    <text evidence="1">The sequence shown here is derived from an EMBL/GenBank/DDBJ whole genome shotgun (WGS) entry which is preliminary data.</text>
</comment>
<dbReference type="InterPro" id="IPR023214">
    <property type="entry name" value="HAD_sf"/>
</dbReference>
<dbReference type="GO" id="GO:0000287">
    <property type="term" value="F:magnesium ion binding"/>
    <property type="evidence" value="ECO:0007669"/>
    <property type="project" value="TreeGrafter"/>
</dbReference>
<dbReference type="NCBIfam" id="TIGR01484">
    <property type="entry name" value="HAD-SF-IIB"/>
    <property type="match status" value="1"/>
</dbReference>
<dbReference type="RefSeq" id="WP_087158488.1">
    <property type="nucleotide sequence ID" value="NZ_NFKM01000007.1"/>
</dbReference>
<dbReference type="Proteomes" id="UP000195447">
    <property type="component" value="Unassembled WGS sequence"/>
</dbReference>
<accession>A0A1Y4LWM9</accession>
<organism evidence="1 2">
    <name type="scientific">Faecalitalea cylindroides</name>
    <dbReference type="NCBI Taxonomy" id="39483"/>
    <lineage>
        <taxon>Bacteria</taxon>
        <taxon>Bacillati</taxon>
        <taxon>Bacillota</taxon>
        <taxon>Erysipelotrichia</taxon>
        <taxon>Erysipelotrichales</taxon>
        <taxon>Erysipelotrichaceae</taxon>
        <taxon>Faecalitalea</taxon>
    </lineage>
</organism>
<proteinExistence type="predicted"/>
<dbReference type="NCBIfam" id="TIGR00099">
    <property type="entry name" value="Cof-subfamily"/>
    <property type="match status" value="1"/>
</dbReference>
<keyword evidence="2" id="KW-1185">Reference proteome</keyword>
<dbReference type="PANTHER" id="PTHR10000">
    <property type="entry name" value="PHOSPHOSERINE PHOSPHATASE"/>
    <property type="match status" value="1"/>
</dbReference>
<dbReference type="PANTHER" id="PTHR10000:SF25">
    <property type="entry name" value="PHOSPHATASE YKRA-RELATED"/>
    <property type="match status" value="1"/>
</dbReference>
<dbReference type="InterPro" id="IPR036412">
    <property type="entry name" value="HAD-like_sf"/>
</dbReference>
<sequence length="266" mass="30213">MPKKIRDEIKAIFFDIDGTYFDHEKNRVLPSTIKAMKKLKENGYKIALCSGRPLLMAKELDVFNHVEWDGFIGSAGNTVYDENLNKIKHNGFGDKELETIFSIAKKKEICLYVNGSSAFLTMDDPQAVQVLQQFHVQIPKEIRGWQKSDSVEMISMFKGYDYDYSDFLQVPQLRTQKSSGCIVDLIKEGINKTTGIHSLLKYWGMEDAKYMAFGDSLNDKEMLDSANIGVAMENGDINLYPYADVVCGPSFEDSIYAVLKSFQMIK</sequence>